<evidence type="ECO:0000313" key="2">
    <source>
        <dbReference type="Proteomes" id="UP000509684"/>
    </source>
</evidence>
<dbReference type="KEGG" id="acog:HWD57_10915"/>
<proteinExistence type="predicted"/>
<dbReference type="Proteomes" id="UP000509684">
    <property type="component" value="Chromosome"/>
</dbReference>
<protein>
    <submittedName>
        <fullName evidence="1">DUF2190 family protein</fullName>
    </submittedName>
</protein>
<gene>
    <name evidence="1" type="ORF">HWD57_10915</name>
</gene>
<evidence type="ECO:0000313" key="1">
    <source>
        <dbReference type="EMBL" id="QLH50234.1"/>
    </source>
</evidence>
<dbReference type="EMBL" id="CP058708">
    <property type="protein sequence ID" value="QLH50234.1"/>
    <property type="molecule type" value="Genomic_DNA"/>
</dbReference>
<organism evidence="1 2">
    <name type="scientific">Candidatus Accumulibacter cognatus</name>
    <dbReference type="NCBI Taxonomy" id="2954383"/>
    <lineage>
        <taxon>Bacteria</taxon>
        <taxon>Pseudomonadati</taxon>
        <taxon>Pseudomonadota</taxon>
        <taxon>Betaproteobacteria</taxon>
        <taxon>Candidatus Accumulibacter</taxon>
    </lineage>
</organism>
<reference evidence="1 2" key="1">
    <citation type="journal article" date="2019" name="Microbiome">
        <title>Annotated bacterial chromosomes from frame-shift-corrected long-read metagenomic data.</title>
        <authorList>
            <person name="Arumugam K."/>
            <person name="Bagci C."/>
            <person name="Bessarab I."/>
            <person name="Beier S."/>
            <person name="Buchfink B."/>
            <person name="Gorska A."/>
            <person name="Qiu G."/>
            <person name="Huson D.H."/>
            <person name="Williams R.B.H."/>
        </authorList>
    </citation>
    <scope>NUCLEOTIDE SEQUENCE [LARGE SCALE GENOMIC DNA]</scope>
    <source>
        <strain evidence="1">SSA1</strain>
    </source>
</reference>
<name>A0A7D5NAV5_9PROT</name>
<sequence length="118" mass="11545">MANELLSRNFVAGAAIGAFRIVKFDTTDGTVIQAAAASDLSVGVCNSVGPASGERVDVVVVGIADVEFGGTVTRGALVTSDANGKGVAAASTNRAIGIAQVSAVSGDIAPVLIAPSVM</sequence>
<dbReference type="AlphaFoldDB" id="A0A7D5NAV5"/>
<accession>A0A7D5NAV5</accession>